<keyword evidence="1" id="KW-1133">Transmembrane helix</keyword>
<feature type="transmembrane region" description="Helical" evidence="1">
    <location>
        <begin position="29"/>
        <end position="61"/>
    </location>
</feature>
<name>E6Q0R0_9ZZZZ</name>
<keyword evidence="1" id="KW-0472">Membrane</keyword>
<keyword evidence="1" id="KW-0812">Transmembrane</keyword>
<accession>E6Q0R0</accession>
<dbReference type="AlphaFoldDB" id="E6Q0R0"/>
<protein>
    <submittedName>
        <fullName evidence="2">Uncharacterized protein</fullName>
    </submittedName>
</protein>
<proteinExistence type="predicted"/>
<organism evidence="2">
    <name type="scientific">mine drainage metagenome</name>
    <dbReference type="NCBI Taxonomy" id="410659"/>
    <lineage>
        <taxon>unclassified sequences</taxon>
        <taxon>metagenomes</taxon>
        <taxon>ecological metagenomes</taxon>
    </lineage>
</organism>
<feature type="transmembrane region" description="Helical" evidence="1">
    <location>
        <begin position="68"/>
        <end position="89"/>
    </location>
</feature>
<evidence type="ECO:0000256" key="1">
    <source>
        <dbReference type="SAM" id="Phobius"/>
    </source>
</evidence>
<gene>
    <name evidence="2" type="ORF">CARN4_0116</name>
</gene>
<comment type="caution">
    <text evidence="2">The sequence shown here is derived from an EMBL/GenBank/DDBJ whole genome shotgun (WGS) entry which is preliminary data.</text>
</comment>
<sequence>MLLIEHAEDWLTERNYVSDKSIQLAIRNALFAAIAFCGIPLILPLSRLHAIVGVGACVTVLSKFMDDWIVFGMIQTVLPFVIAAITMSFPAAGNPSMPGAGFGAGAGFYFFLIGFALQFYSYARRTT</sequence>
<feature type="transmembrane region" description="Helical" evidence="1">
    <location>
        <begin position="101"/>
        <end position="123"/>
    </location>
</feature>
<dbReference type="EMBL" id="CABO01000005">
    <property type="protein sequence ID" value="CBI00770.1"/>
    <property type="molecule type" value="Genomic_DNA"/>
</dbReference>
<evidence type="ECO:0000313" key="2">
    <source>
        <dbReference type="EMBL" id="CBI00770.1"/>
    </source>
</evidence>
<reference evidence="2" key="1">
    <citation type="submission" date="2009-10" db="EMBL/GenBank/DDBJ databases">
        <title>Diversity of trophic interactions inside an arsenic-rich microbial ecosystem.</title>
        <authorList>
            <person name="Bertin P.N."/>
            <person name="Heinrich-Salmeron A."/>
            <person name="Pelletier E."/>
            <person name="Goulhen-Chollet F."/>
            <person name="Arsene-Ploetze F."/>
            <person name="Gallien S."/>
            <person name="Calteau A."/>
            <person name="Vallenet D."/>
            <person name="Casiot C."/>
            <person name="Chane-Woon-Ming B."/>
            <person name="Giloteaux L."/>
            <person name="Barakat M."/>
            <person name="Bonnefoy V."/>
            <person name="Bruneel O."/>
            <person name="Chandler M."/>
            <person name="Cleiss J."/>
            <person name="Duran R."/>
            <person name="Elbaz-Poulichet F."/>
            <person name="Fonknechten N."/>
            <person name="Lauga B."/>
            <person name="Mornico D."/>
            <person name="Ortet P."/>
            <person name="Schaeffer C."/>
            <person name="Siguier P."/>
            <person name="Alexander Thil Smith A."/>
            <person name="Van Dorsselaer A."/>
            <person name="Weissenbach J."/>
            <person name="Medigue C."/>
            <person name="Le Paslier D."/>
        </authorList>
    </citation>
    <scope>NUCLEOTIDE SEQUENCE</scope>
</reference>